<evidence type="ECO:0000313" key="2">
    <source>
        <dbReference type="Proteomes" id="UP000033736"/>
    </source>
</evidence>
<dbReference type="RefSeq" id="WP_045805399.1">
    <property type="nucleotide sequence ID" value="NZ_LAOQ01000001.1"/>
</dbReference>
<protein>
    <submittedName>
        <fullName evidence="1">Cassette chromosome recombinase B domain protein</fullName>
    </submittedName>
</protein>
<organism evidence="1 2">
    <name type="scientific">Rickettsia argasii T170-B</name>
    <dbReference type="NCBI Taxonomy" id="1268837"/>
    <lineage>
        <taxon>Bacteria</taxon>
        <taxon>Pseudomonadati</taxon>
        <taxon>Pseudomonadota</taxon>
        <taxon>Alphaproteobacteria</taxon>
        <taxon>Rickettsiales</taxon>
        <taxon>Rickettsiaceae</taxon>
        <taxon>Rickettsieae</taxon>
        <taxon>Rickettsia</taxon>
        <taxon>spotted fever group</taxon>
    </lineage>
</organism>
<sequence length="76" mass="9168">MYIEPDLLNKIIKSVKESAKYEKDYYNTRITELNKELISVKNSLDKLRSKLLEGIFTNEEYEEDKYKLTTRRDKVM</sequence>
<dbReference type="EMBL" id="LAOQ01000001">
    <property type="protein sequence ID" value="KJW05479.1"/>
    <property type="molecule type" value="Genomic_DNA"/>
</dbReference>
<name>A0A0F3RJV5_9RICK</name>
<dbReference type="Gene3D" id="1.20.1270.350">
    <property type="entry name" value="Dedicator of cytokinesis N-terminal subdomain"/>
    <property type="match status" value="1"/>
</dbReference>
<dbReference type="Proteomes" id="UP000033736">
    <property type="component" value="Unassembled WGS sequence"/>
</dbReference>
<proteinExistence type="predicted"/>
<dbReference type="PATRIC" id="fig|1268837.3.peg.302"/>
<gene>
    <name evidence="1" type="ORF">RAT170B_0299</name>
</gene>
<dbReference type="InterPro" id="IPR042455">
    <property type="entry name" value="DOCK_N_sub1"/>
</dbReference>
<accession>A0A0F3RJV5</accession>
<evidence type="ECO:0000313" key="1">
    <source>
        <dbReference type="EMBL" id="KJW05479.1"/>
    </source>
</evidence>
<dbReference type="AlphaFoldDB" id="A0A0F3RJV5"/>
<reference evidence="1 2" key="1">
    <citation type="submission" date="2015-01" db="EMBL/GenBank/DDBJ databases">
        <title>Genome Sequencing of Rickettsiales /home/snadendla/prok_pipe/test/illegal_ec_num.txt.</title>
        <authorList>
            <person name="Daugherty S.C."/>
            <person name="Su Q."/>
            <person name="Abolude K."/>
            <person name="Beier-Sexton M."/>
            <person name="Carlyon J.A."/>
            <person name="Carter R."/>
            <person name="Day N.P."/>
            <person name="Dumler S.J."/>
            <person name="Dyachenko V."/>
            <person name="Godinez A."/>
            <person name="Kurtti T.J."/>
            <person name="Lichay M."/>
            <person name="Mullins K.E."/>
            <person name="Ott S."/>
            <person name="Pappas-Brown V."/>
            <person name="Paris D.H."/>
            <person name="Patel P."/>
            <person name="Richards A.L."/>
            <person name="Sadzewicz L."/>
            <person name="Sears K."/>
            <person name="Seidman D."/>
            <person name="Sengamalay N."/>
            <person name="Stenos J."/>
            <person name="Tallon L.J."/>
            <person name="Vincent G."/>
            <person name="Fraser C.M."/>
            <person name="Munderloh U."/>
            <person name="Dunning-Hotopp J.C."/>
        </authorList>
    </citation>
    <scope>NUCLEOTIDE SEQUENCE [LARGE SCALE GENOMIC DNA]</scope>
    <source>
        <strain evidence="1 2">T170-B</strain>
    </source>
</reference>
<comment type="caution">
    <text evidence="1">The sequence shown here is derived from an EMBL/GenBank/DDBJ whole genome shotgun (WGS) entry which is preliminary data.</text>
</comment>
<keyword evidence="2" id="KW-1185">Reference proteome</keyword>